<dbReference type="AlphaFoldDB" id="A0A150WNR5"/>
<keyword evidence="2" id="KW-1185">Reference proteome</keyword>
<evidence type="ECO:0000313" key="2">
    <source>
        <dbReference type="Proteomes" id="UP000075320"/>
    </source>
</evidence>
<dbReference type="RefSeq" id="WP_061833688.1">
    <property type="nucleotide sequence ID" value="NZ_LUKE01000001.1"/>
</dbReference>
<dbReference type="Proteomes" id="UP000075320">
    <property type="component" value="Unassembled WGS sequence"/>
</dbReference>
<dbReference type="EMBL" id="LUKE01000001">
    <property type="protein sequence ID" value="KYG66122.1"/>
    <property type="molecule type" value="Genomic_DNA"/>
</dbReference>
<dbReference type="OrthoDB" id="5292663at2"/>
<sequence>MIRNQKGFALVMTMALLPALIAGFFLAWAAVGFIQQDLALKHACRDQGITGQKNAGVLLERLLKLNPEAENLKRKQARLKVQIAAALAKGNFPLAASLRSQLFLVDASRLQLDIKQRGLIHESNRALFTAHNRGRAQIQKNLQATSSVFLQLKLKNIRGSAPQLAVRPDYPDIAPTYSTVSNFSTQQALAHEWHYSAAVGTPFSYFLPGEFEFKKACAVSLKKELVKWSPQIIRGNFSWKSVW</sequence>
<reference evidence="1 2" key="1">
    <citation type="submission" date="2016-03" db="EMBL/GenBank/DDBJ databases">
        <authorList>
            <person name="Ploux O."/>
        </authorList>
    </citation>
    <scope>NUCLEOTIDE SEQUENCE [LARGE SCALE GENOMIC DNA]</scope>
    <source>
        <strain evidence="1 2">R0</strain>
    </source>
</reference>
<name>A0A150WNR5_BDEBC</name>
<comment type="caution">
    <text evidence="1">The sequence shown here is derived from an EMBL/GenBank/DDBJ whole genome shotgun (WGS) entry which is preliminary data.</text>
</comment>
<proteinExistence type="predicted"/>
<organism evidence="1 2">
    <name type="scientific">Bdellovibrio bacteriovorus</name>
    <dbReference type="NCBI Taxonomy" id="959"/>
    <lineage>
        <taxon>Bacteria</taxon>
        <taxon>Pseudomonadati</taxon>
        <taxon>Bdellovibrionota</taxon>
        <taxon>Bdellovibrionia</taxon>
        <taxon>Bdellovibrionales</taxon>
        <taxon>Pseudobdellovibrionaceae</taxon>
        <taxon>Bdellovibrio</taxon>
    </lineage>
</organism>
<evidence type="ECO:0000313" key="1">
    <source>
        <dbReference type="EMBL" id="KYG66122.1"/>
    </source>
</evidence>
<protein>
    <submittedName>
        <fullName evidence="1">Uncharacterized protein</fullName>
    </submittedName>
</protein>
<accession>A0A150WNR5</accession>
<gene>
    <name evidence="1" type="ORF">AZI86_03395</name>
</gene>